<keyword evidence="3" id="KW-1185">Reference proteome</keyword>
<evidence type="ECO:0000259" key="1">
    <source>
        <dbReference type="Pfam" id="PF04028"/>
    </source>
</evidence>
<dbReference type="AlphaFoldDB" id="A0A840BR96"/>
<reference evidence="2 3" key="1">
    <citation type="submission" date="2020-08" db="EMBL/GenBank/DDBJ databases">
        <title>Genomic Encyclopedia of Type Strains, Phase IV (KMG-IV): sequencing the most valuable type-strain genomes for metagenomic binning, comparative biology and taxonomic classification.</title>
        <authorList>
            <person name="Goeker M."/>
        </authorList>
    </citation>
    <scope>NUCLEOTIDE SEQUENCE [LARGE SCALE GENOMIC DNA]</scope>
    <source>
        <strain evidence="2 3">DSM 103737</strain>
    </source>
</reference>
<dbReference type="Proteomes" id="UP000577362">
    <property type="component" value="Unassembled WGS sequence"/>
</dbReference>
<dbReference type="EMBL" id="JACIEN010000001">
    <property type="protein sequence ID" value="MBB4015234.1"/>
    <property type="molecule type" value="Genomic_DNA"/>
</dbReference>
<dbReference type="Pfam" id="PF04028">
    <property type="entry name" value="DUF374"/>
    <property type="match status" value="1"/>
</dbReference>
<protein>
    <recommendedName>
        <fullName evidence="1">DUF374 domain-containing protein</fullName>
    </recommendedName>
</protein>
<dbReference type="RefSeq" id="WP_183315484.1">
    <property type="nucleotide sequence ID" value="NZ_JACIEN010000001.1"/>
</dbReference>
<dbReference type="CDD" id="cd07983">
    <property type="entry name" value="LPLAT_DUF374-like"/>
    <property type="match status" value="1"/>
</dbReference>
<name>A0A840BR96_9HYPH</name>
<evidence type="ECO:0000313" key="2">
    <source>
        <dbReference type="EMBL" id="MBB4015234.1"/>
    </source>
</evidence>
<gene>
    <name evidence="2" type="ORF">GGR16_000240</name>
</gene>
<organism evidence="2 3">
    <name type="scientific">Chelatococcus caeni</name>
    <dbReference type="NCBI Taxonomy" id="1348468"/>
    <lineage>
        <taxon>Bacteria</taxon>
        <taxon>Pseudomonadati</taxon>
        <taxon>Pseudomonadota</taxon>
        <taxon>Alphaproteobacteria</taxon>
        <taxon>Hyphomicrobiales</taxon>
        <taxon>Chelatococcaceae</taxon>
        <taxon>Chelatococcus</taxon>
    </lineage>
</organism>
<comment type="caution">
    <text evidence="2">The sequence shown here is derived from an EMBL/GenBank/DDBJ whole genome shotgun (WGS) entry which is preliminary data.</text>
</comment>
<dbReference type="InterPro" id="IPR007172">
    <property type="entry name" value="DUF374"/>
</dbReference>
<accession>A0A840BR96</accession>
<sequence length="241" mass="26080">MALLKRISRSRPVQATLGRLLAGYLRLVERTNRFVMEPADIYDRVGPQMPVIVAMWHGQHFMVSFARRPQDRAAALVSRHGDGEFNAIALNHLGIRAIRGSGARGGKVREKGGAAAVRHLLRALKDGEMVVMTADVPKVSRICGEGIILLAKLSGRPVVPVAVVTSRRIDFNSWDHASIGLPFGRGAIVIGEPIHIAAEADPGAMEDARLAVERSLDAVHARAYALVGDRDPGMKPVETAR</sequence>
<evidence type="ECO:0000313" key="3">
    <source>
        <dbReference type="Proteomes" id="UP000577362"/>
    </source>
</evidence>
<proteinExistence type="predicted"/>
<feature type="domain" description="DUF374" evidence="1">
    <location>
        <begin position="68"/>
        <end position="139"/>
    </location>
</feature>